<comment type="caution">
    <text evidence="1">The sequence shown here is derived from an EMBL/GenBank/DDBJ whole genome shotgun (WGS) entry which is preliminary data.</text>
</comment>
<evidence type="ECO:0000313" key="2">
    <source>
        <dbReference type="Proteomes" id="UP001603857"/>
    </source>
</evidence>
<gene>
    <name evidence="1" type="ORF">Fmac_012492</name>
</gene>
<name>A0ABD1MQG0_9FABA</name>
<sequence length="55" mass="6175">MKNWAIISHRQGNISDPQLIDIFSFNSEQGKHNELVTDLMAGLSMDENPSLQSES</sequence>
<accession>A0ABD1MQG0</accession>
<dbReference type="Proteomes" id="UP001603857">
    <property type="component" value="Unassembled WGS sequence"/>
</dbReference>
<proteinExistence type="predicted"/>
<keyword evidence="2" id="KW-1185">Reference proteome</keyword>
<dbReference type="AlphaFoldDB" id="A0ABD1MQG0"/>
<protein>
    <submittedName>
        <fullName evidence="1">Uncharacterized protein</fullName>
    </submittedName>
</protein>
<evidence type="ECO:0000313" key="1">
    <source>
        <dbReference type="EMBL" id="KAL2338046.1"/>
    </source>
</evidence>
<organism evidence="1 2">
    <name type="scientific">Flemingia macrophylla</name>
    <dbReference type="NCBI Taxonomy" id="520843"/>
    <lineage>
        <taxon>Eukaryota</taxon>
        <taxon>Viridiplantae</taxon>
        <taxon>Streptophyta</taxon>
        <taxon>Embryophyta</taxon>
        <taxon>Tracheophyta</taxon>
        <taxon>Spermatophyta</taxon>
        <taxon>Magnoliopsida</taxon>
        <taxon>eudicotyledons</taxon>
        <taxon>Gunneridae</taxon>
        <taxon>Pentapetalae</taxon>
        <taxon>rosids</taxon>
        <taxon>fabids</taxon>
        <taxon>Fabales</taxon>
        <taxon>Fabaceae</taxon>
        <taxon>Papilionoideae</taxon>
        <taxon>50 kb inversion clade</taxon>
        <taxon>NPAAA clade</taxon>
        <taxon>indigoferoid/millettioid clade</taxon>
        <taxon>Phaseoleae</taxon>
        <taxon>Flemingia</taxon>
    </lineage>
</organism>
<dbReference type="EMBL" id="JBGMDY010000004">
    <property type="protein sequence ID" value="KAL2338046.1"/>
    <property type="molecule type" value="Genomic_DNA"/>
</dbReference>
<reference evidence="1 2" key="1">
    <citation type="submission" date="2024-08" db="EMBL/GenBank/DDBJ databases">
        <title>Insights into the chromosomal genome structure of Flemingia macrophylla.</title>
        <authorList>
            <person name="Ding Y."/>
            <person name="Zhao Y."/>
            <person name="Bi W."/>
            <person name="Wu M."/>
            <person name="Zhao G."/>
            <person name="Gong Y."/>
            <person name="Li W."/>
            <person name="Zhang P."/>
        </authorList>
    </citation>
    <scope>NUCLEOTIDE SEQUENCE [LARGE SCALE GENOMIC DNA]</scope>
    <source>
        <strain evidence="1">DYQJB</strain>
        <tissue evidence="1">Leaf</tissue>
    </source>
</reference>